<feature type="region of interest" description="Disordered" evidence="11">
    <location>
        <begin position="116"/>
        <end position="222"/>
    </location>
</feature>
<dbReference type="InterPro" id="IPR000169">
    <property type="entry name" value="Pept_cys_AS"/>
</dbReference>
<organism evidence="13 14">
    <name type="scientific">Anas platyrhynchos platyrhynchos</name>
    <name type="common">Northern mallard</name>
    <dbReference type="NCBI Taxonomy" id="8840"/>
    <lineage>
        <taxon>Eukaryota</taxon>
        <taxon>Metazoa</taxon>
        <taxon>Chordata</taxon>
        <taxon>Craniata</taxon>
        <taxon>Vertebrata</taxon>
        <taxon>Euteleostomi</taxon>
        <taxon>Archelosauria</taxon>
        <taxon>Archosauria</taxon>
        <taxon>Dinosauria</taxon>
        <taxon>Saurischia</taxon>
        <taxon>Theropoda</taxon>
        <taxon>Coelurosauria</taxon>
        <taxon>Aves</taxon>
        <taxon>Neognathae</taxon>
        <taxon>Galloanserae</taxon>
        <taxon>Anseriformes</taxon>
        <taxon>Anatidae</taxon>
        <taxon>Anatinae</taxon>
        <taxon>Anas</taxon>
    </lineage>
</organism>
<keyword evidence="5" id="KW-0645">Protease</keyword>
<reference evidence="13" key="2">
    <citation type="submission" date="2025-08" db="UniProtKB">
        <authorList>
            <consortium name="Ensembl"/>
        </authorList>
    </citation>
    <scope>IDENTIFICATION</scope>
</reference>
<dbReference type="InterPro" id="IPR038765">
    <property type="entry name" value="Papain-like_cys_pep_sf"/>
</dbReference>
<feature type="domain" description="Peptidase C1A papain C-terminal" evidence="12">
    <location>
        <begin position="309"/>
        <end position="547"/>
    </location>
</feature>
<feature type="compositionally biased region" description="Gly residues" evidence="11">
    <location>
        <begin position="63"/>
        <end position="72"/>
    </location>
</feature>
<comment type="similarity">
    <text evidence="2">Belongs to the peptidase C1 family.</text>
</comment>
<dbReference type="GO" id="GO:0006508">
    <property type="term" value="P:proteolysis"/>
    <property type="evidence" value="ECO:0007669"/>
    <property type="project" value="UniProtKB-KW"/>
</dbReference>
<keyword evidence="10" id="KW-1015">Disulfide bond</keyword>
<evidence type="ECO:0000259" key="12">
    <source>
        <dbReference type="SMART" id="SM00645"/>
    </source>
</evidence>
<dbReference type="Pfam" id="PF00112">
    <property type="entry name" value="Peptidase_C1"/>
    <property type="match status" value="1"/>
</dbReference>
<dbReference type="InterPro" id="IPR012599">
    <property type="entry name" value="Propeptide_C1A"/>
</dbReference>
<dbReference type="PANTHER" id="PTHR12411">
    <property type="entry name" value="CYSTEINE PROTEASE FAMILY C1-RELATED"/>
    <property type="match status" value="1"/>
</dbReference>
<dbReference type="Pfam" id="PF08127">
    <property type="entry name" value="Propeptide_C1"/>
    <property type="match status" value="1"/>
</dbReference>
<evidence type="ECO:0000256" key="5">
    <source>
        <dbReference type="ARBA" id="ARBA00022670"/>
    </source>
</evidence>
<evidence type="ECO:0000256" key="3">
    <source>
        <dbReference type="ARBA" id="ARBA00012537"/>
    </source>
</evidence>
<dbReference type="PROSITE" id="PS00639">
    <property type="entry name" value="THIOL_PROTEASE_HIS"/>
    <property type="match status" value="1"/>
</dbReference>
<proteinExistence type="inferred from homology"/>
<evidence type="ECO:0000256" key="9">
    <source>
        <dbReference type="ARBA" id="ARBA00023145"/>
    </source>
</evidence>
<comment type="catalytic activity">
    <reaction evidence="1">
        <text>Hydrolysis of proteins with broad specificity for peptide bonds. Preferentially cleaves -Arg-Arg-|-Xaa bonds in small molecule substrates (thus differing from cathepsin L). In addition to being an endopeptidase, shows peptidyl-dipeptidase activity, liberating C-terminal dipeptides.</text>
        <dbReference type="EC" id="3.4.22.1"/>
    </reaction>
</comment>
<dbReference type="Proteomes" id="UP000016666">
    <property type="component" value="Chromosome 3"/>
</dbReference>
<evidence type="ECO:0000256" key="2">
    <source>
        <dbReference type="ARBA" id="ARBA00008455"/>
    </source>
</evidence>
<reference evidence="13 14" key="1">
    <citation type="submission" date="2017-10" db="EMBL/GenBank/DDBJ databases">
        <title>A new Pekin duck reference genome.</title>
        <authorList>
            <person name="Hou Z.-C."/>
            <person name="Zhou Z.-K."/>
            <person name="Zhu F."/>
            <person name="Hou S.-S."/>
        </authorList>
    </citation>
    <scope>NUCLEOTIDE SEQUENCE [LARGE SCALE GENOMIC DNA]</scope>
</reference>
<feature type="compositionally biased region" description="Basic residues" evidence="11">
    <location>
        <begin position="119"/>
        <end position="141"/>
    </location>
</feature>
<dbReference type="EC" id="3.4.22.1" evidence="3"/>
<keyword evidence="9" id="KW-0865">Zymogen</keyword>
<reference evidence="13" key="3">
    <citation type="submission" date="2025-09" db="UniProtKB">
        <authorList>
            <consortium name="Ensembl"/>
        </authorList>
    </citation>
    <scope>IDENTIFICATION</scope>
</reference>
<feature type="region of interest" description="Disordered" evidence="11">
    <location>
        <begin position="63"/>
        <end position="82"/>
    </location>
</feature>
<evidence type="ECO:0000256" key="10">
    <source>
        <dbReference type="ARBA" id="ARBA00023157"/>
    </source>
</evidence>
<dbReference type="FunFam" id="3.90.70.10:FF:000031">
    <property type="entry name" value="Cathepsin B"/>
    <property type="match status" value="1"/>
</dbReference>
<evidence type="ECO:0000256" key="11">
    <source>
        <dbReference type="SAM" id="MobiDB-lite"/>
    </source>
</evidence>
<evidence type="ECO:0000256" key="6">
    <source>
        <dbReference type="ARBA" id="ARBA00022729"/>
    </source>
</evidence>
<evidence type="ECO:0000313" key="13">
    <source>
        <dbReference type="Ensembl" id="ENSAPLP00000029046.1"/>
    </source>
</evidence>
<dbReference type="GeneTree" id="ENSGT00940000158680"/>
<dbReference type="Gene3D" id="3.90.70.10">
    <property type="entry name" value="Cysteine proteinases"/>
    <property type="match status" value="1"/>
</dbReference>
<keyword evidence="8" id="KW-0788">Thiol protease</keyword>
<dbReference type="PRINTS" id="PR00705">
    <property type="entry name" value="PAPAIN"/>
</dbReference>
<evidence type="ECO:0000313" key="14">
    <source>
        <dbReference type="Proteomes" id="UP000016666"/>
    </source>
</evidence>
<dbReference type="PROSITE" id="PS00139">
    <property type="entry name" value="THIOL_PROTEASE_CYS"/>
    <property type="match status" value="1"/>
</dbReference>
<dbReference type="InterPro" id="IPR025660">
    <property type="entry name" value="Pept_his_AS"/>
</dbReference>
<protein>
    <recommendedName>
        <fullName evidence="4">Cathepsin B</fullName>
        <ecNumber evidence="3">3.4.22.1</ecNumber>
    </recommendedName>
</protein>
<gene>
    <name evidence="13" type="primary">CTSB</name>
</gene>
<dbReference type="CDD" id="cd02620">
    <property type="entry name" value="Peptidase_C1A_CathepsinB"/>
    <property type="match status" value="1"/>
</dbReference>
<dbReference type="STRING" id="8840.ENSAPLP00000029046"/>
<dbReference type="Ensembl" id="ENSAPLT00000032259.1">
    <property type="protein sequence ID" value="ENSAPLP00000029046.1"/>
    <property type="gene ID" value="ENSAPLG00000011195.2"/>
</dbReference>
<dbReference type="AlphaFoldDB" id="A0A493TT54"/>
<keyword evidence="7" id="KW-0378">Hydrolase</keyword>
<keyword evidence="14" id="KW-1185">Reference proteome</keyword>
<dbReference type="GO" id="GO:0004197">
    <property type="term" value="F:cysteine-type endopeptidase activity"/>
    <property type="evidence" value="ECO:0007669"/>
    <property type="project" value="UniProtKB-EC"/>
</dbReference>
<feature type="compositionally biased region" description="Low complexity" evidence="11">
    <location>
        <begin position="204"/>
        <end position="217"/>
    </location>
</feature>
<evidence type="ECO:0000256" key="1">
    <source>
        <dbReference type="ARBA" id="ARBA00001754"/>
    </source>
</evidence>
<dbReference type="SUPFAM" id="SSF54001">
    <property type="entry name" value="Cysteine proteinases"/>
    <property type="match status" value="1"/>
</dbReference>
<keyword evidence="6" id="KW-0732">Signal</keyword>
<sequence length="621" mass="67977">MYICGFYTWRLDGSGMEIGWRWDGGGMEMGWRWDGGGMAVKRGWEGGGIEVIWRWDGGGKQVGWKQDGGGKQKGWRQEKRSQAGCRRELGRLEEGIRQDGGEKRLGWRWVGGRVEEGRRRRRRRRRKRRSRRRRRKRRRAAGSRQEGRTGGAEAGSSSGRAGKEKGAGKGAGAGKRGRERGRGWQKGQGQRRSRLPVTQPPGAAPSRSGAGASSGSATGDGGATRAVAKMWPSVSILCVLVALANARSIPYYPPLSSDLVNHINKLNTTWKAGHNFHNTDMSYVKKLCGTFLGGPKLPERVDFAADLDLPDNFDSRKQWPNCPTISEIRDQGSCGSCWAFGAVEAISDRICVHTNAKVSVEVSAEDLLSCCGFECGMGCNGGYPSGAWRYWTERGLVSGGLYDSHVGCRPYSIPPCEHHVNGSRPPCTGEGGETPRCSRHCEPGYSPSYKEDKHYGITSYGVPHSEKEIMAEIYKNGPVEGAFIVYEDFLMYKSGVYQHVSGEQVGGHAIRILGWGVENGTPYWLAANSWNTDWGDNGEEHNAIGVWWGLPPVPWSPWALGSVGGLMCPWCPSRLLQNPPGGGPPSSAYAAVEIGSPFSISTMNTTHMATRVHMHAGWGLF</sequence>
<evidence type="ECO:0000256" key="7">
    <source>
        <dbReference type="ARBA" id="ARBA00022801"/>
    </source>
</evidence>
<dbReference type="InterPro" id="IPR013128">
    <property type="entry name" value="Peptidase_C1A"/>
</dbReference>
<accession>A0A493TT54</accession>
<name>A0A493TT54_ANAPP</name>
<dbReference type="InterPro" id="IPR000668">
    <property type="entry name" value="Peptidase_C1A_C"/>
</dbReference>
<evidence type="ECO:0000256" key="8">
    <source>
        <dbReference type="ARBA" id="ARBA00022807"/>
    </source>
</evidence>
<dbReference type="SMART" id="SM00645">
    <property type="entry name" value="Pept_C1"/>
    <property type="match status" value="1"/>
</dbReference>
<evidence type="ECO:0000256" key="4">
    <source>
        <dbReference type="ARBA" id="ARBA00015559"/>
    </source>
</evidence>